<accession>A0A0K2VEZ8</accession>
<protein>
    <submittedName>
        <fullName evidence="1">Uncharacterized protein</fullName>
    </submittedName>
</protein>
<dbReference type="AlphaFoldDB" id="A0A0K2VEZ8"/>
<organism evidence="1">
    <name type="scientific">Lepeophtheirus salmonis</name>
    <name type="common">Salmon louse</name>
    <name type="synonym">Caligus salmonis</name>
    <dbReference type="NCBI Taxonomy" id="72036"/>
    <lineage>
        <taxon>Eukaryota</taxon>
        <taxon>Metazoa</taxon>
        <taxon>Ecdysozoa</taxon>
        <taxon>Arthropoda</taxon>
        <taxon>Crustacea</taxon>
        <taxon>Multicrustacea</taxon>
        <taxon>Hexanauplia</taxon>
        <taxon>Copepoda</taxon>
        <taxon>Siphonostomatoida</taxon>
        <taxon>Caligidae</taxon>
        <taxon>Lepeophtheirus</taxon>
    </lineage>
</organism>
<reference evidence="1" key="1">
    <citation type="submission" date="2014-05" db="EMBL/GenBank/DDBJ databases">
        <authorList>
            <person name="Chronopoulou M."/>
        </authorList>
    </citation>
    <scope>NUCLEOTIDE SEQUENCE</scope>
    <source>
        <tissue evidence="1">Whole organism</tissue>
    </source>
</reference>
<dbReference type="EMBL" id="HACA01031105">
    <property type="protein sequence ID" value="CDW48466.1"/>
    <property type="molecule type" value="Transcribed_RNA"/>
</dbReference>
<dbReference type="EMBL" id="HACA01031106">
    <property type="protein sequence ID" value="CDW48467.1"/>
    <property type="molecule type" value="Transcribed_RNA"/>
</dbReference>
<sequence>MDFRSTGIGLNGLHLPHFPPPNHPISPSMIYYNLNPSSSSAHSTPLLHNNCTSKMAQSLVNNCQ</sequence>
<name>A0A0K2VEZ8_LEPSM</name>
<evidence type="ECO:0000313" key="1">
    <source>
        <dbReference type="EMBL" id="CDW48466.1"/>
    </source>
</evidence>
<proteinExistence type="predicted"/>